<keyword evidence="3" id="KW-1185">Reference proteome</keyword>
<sequence>MSPRPSGEAQPAGDGAGSGAAGRAQRRAYRHAPSGRDGPLVGVCGGARCAGLRRLAPGPLDELADAVRATPGAVLLRADCPGACALGVVGVVARRDGATGRPGAPLWLSCLDRPALAAALVAWVRAGGPADGARPGADVPDALRAAVVSAPAPRPA</sequence>
<evidence type="ECO:0008006" key="4">
    <source>
        <dbReference type="Google" id="ProtNLM"/>
    </source>
</evidence>
<proteinExistence type="predicted"/>
<accession>A0A3A3YV85</accession>
<evidence type="ECO:0000313" key="2">
    <source>
        <dbReference type="EMBL" id="RJK93774.1"/>
    </source>
</evidence>
<organism evidence="2 3">
    <name type="scientific">Vallicoccus soli</name>
    <dbReference type="NCBI Taxonomy" id="2339232"/>
    <lineage>
        <taxon>Bacteria</taxon>
        <taxon>Bacillati</taxon>
        <taxon>Actinomycetota</taxon>
        <taxon>Actinomycetes</taxon>
        <taxon>Motilibacterales</taxon>
        <taxon>Vallicoccaceae</taxon>
        <taxon>Vallicoccus</taxon>
    </lineage>
</organism>
<name>A0A3A3YV85_9ACTN</name>
<dbReference type="OrthoDB" id="4943016at2"/>
<dbReference type="RefSeq" id="WP_119951445.1">
    <property type="nucleotide sequence ID" value="NZ_QZEZ01000008.1"/>
</dbReference>
<dbReference type="AlphaFoldDB" id="A0A3A3YV85"/>
<gene>
    <name evidence="2" type="ORF">D5H78_15695</name>
</gene>
<evidence type="ECO:0000256" key="1">
    <source>
        <dbReference type="SAM" id="MobiDB-lite"/>
    </source>
</evidence>
<evidence type="ECO:0000313" key="3">
    <source>
        <dbReference type="Proteomes" id="UP000265614"/>
    </source>
</evidence>
<comment type="caution">
    <text evidence="2">The sequence shown here is derived from an EMBL/GenBank/DDBJ whole genome shotgun (WGS) entry which is preliminary data.</text>
</comment>
<protein>
    <recommendedName>
        <fullName evidence="4">(2Fe-2S) ferredoxin domain-containing protein</fullName>
    </recommendedName>
</protein>
<dbReference type="EMBL" id="QZEZ01000008">
    <property type="protein sequence ID" value="RJK93774.1"/>
    <property type="molecule type" value="Genomic_DNA"/>
</dbReference>
<dbReference type="Proteomes" id="UP000265614">
    <property type="component" value="Unassembled WGS sequence"/>
</dbReference>
<reference evidence="2 3" key="1">
    <citation type="submission" date="2018-09" db="EMBL/GenBank/DDBJ databases">
        <title>YIM 75000 draft genome.</title>
        <authorList>
            <person name="Tang S."/>
            <person name="Feng Y."/>
        </authorList>
    </citation>
    <scope>NUCLEOTIDE SEQUENCE [LARGE SCALE GENOMIC DNA]</scope>
    <source>
        <strain evidence="2 3">YIM 75000</strain>
    </source>
</reference>
<feature type="region of interest" description="Disordered" evidence="1">
    <location>
        <begin position="1"/>
        <end position="34"/>
    </location>
</feature>